<feature type="repeat" description="TPR" evidence="8">
    <location>
        <begin position="716"/>
        <end position="749"/>
    </location>
</feature>
<organism evidence="10 13">
    <name type="scientific">Adineta ricciae</name>
    <name type="common">Rotifer</name>
    <dbReference type="NCBI Taxonomy" id="249248"/>
    <lineage>
        <taxon>Eukaryota</taxon>
        <taxon>Metazoa</taxon>
        <taxon>Spiralia</taxon>
        <taxon>Gnathifera</taxon>
        <taxon>Rotifera</taxon>
        <taxon>Eurotatoria</taxon>
        <taxon>Bdelloidea</taxon>
        <taxon>Adinetida</taxon>
        <taxon>Adinetidae</taxon>
        <taxon>Adineta</taxon>
    </lineage>
</organism>
<name>A0A814IAB0_ADIRI</name>
<evidence type="ECO:0000256" key="1">
    <source>
        <dbReference type="ARBA" id="ARBA00009558"/>
    </source>
</evidence>
<dbReference type="EMBL" id="CAJNOJ010000068">
    <property type="protein sequence ID" value="CAF1021722.1"/>
    <property type="molecule type" value="Genomic_DNA"/>
</dbReference>
<dbReference type="GO" id="GO:0016779">
    <property type="term" value="F:nucleotidyltransferase activity"/>
    <property type="evidence" value="ECO:0007669"/>
    <property type="project" value="UniProtKB-KW"/>
</dbReference>
<dbReference type="InterPro" id="IPR011990">
    <property type="entry name" value="TPR-like_helical_dom_sf"/>
</dbReference>
<dbReference type="AlphaFoldDB" id="A0A814IAB0"/>
<comment type="similarity">
    <text evidence="1 9">Belongs to the Arg-specific ADP-ribosyltransferase family.</text>
</comment>
<evidence type="ECO:0000256" key="7">
    <source>
        <dbReference type="ARBA" id="ARBA00047597"/>
    </source>
</evidence>
<evidence type="ECO:0000256" key="4">
    <source>
        <dbReference type="ARBA" id="ARBA00022695"/>
    </source>
</evidence>
<dbReference type="GO" id="GO:0106274">
    <property type="term" value="F:NAD+-protein-arginine ADP-ribosyltransferase activity"/>
    <property type="evidence" value="ECO:0007669"/>
    <property type="project" value="UniProtKB-EC"/>
</dbReference>
<keyword evidence="3 9" id="KW-0808">Transferase</keyword>
<dbReference type="PANTHER" id="PTHR45641:SF1">
    <property type="entry name" value="AAA+ ATPASE DOMAIN-CONTAINING PROTEIN"/>
    <property type="match status" value="1"/>
</dbReference>
<dbReference type="Pfam" id="PF13424">
    <property type="entry name" value="TPR_12"/>
    <property type="match status" value="4"/>
</dbReference>
<evidence type="ECO:0000256" key="2">
    <source>
        <dbReference type="ARBA" id="ARBA00022676"/>
    </source>
</evidence>
<keyword evidence="9" id="KW-0521">NADP</keyword>
<evidence type="ECO:0000256" key="5">
    <source>
        <dbReference type="ARBA" id="ARBA00022737"/>
    </source>
</evidence>
<keyword evidence="4" id="KW-0548">Nucleotidyltransferase</keyword>
<dbReference type="InterPro" id="IPR000768">
    <property type="entry name" value="ART"/>
</dbReference>
<dbReference type="Proteomes" id="UP000663828">
    <property type="component" value="Unassembled WGS sequence"/>
</dbReference>
<evidence type="ECO:0000313" key="12">
    <source>
        <dbReference type="Proteomes" id="UP000663828"/>
    </source>
</evidence>
<keyword evidence="6 8" id="KW-0802">TPR repeat</keyword>
<dbReference type="EC" id="2.4.2.31" evidence="9"/>
<feature type="repeat" description="TPR" evidence="8">
    <location>
        <begin position="800"/>
        <end position="833"/>
    </location>
</feature>
<evidence type="ECO:0000256" key="8">
    <source>
        <dbReference type="PROSITE-ProRule" id="PRU00339"/>
    </source>
</evidence>
<accession>A0A814IAB0</accession>
<dbReference type="SMART" id="SM00028">
    <property type="entry name" value="TPR"/>
    <property type="match status" value="11"/>
</dbReference>
<dbReference type="PROSITE" id="PS50005">
    <property type="entry name" value="TPR"/>
    <property type="match status" value="7"/>
</dbReference>
<feature type="repeat" description="TPR" evidence="8">
    <location>
        <begin position="758"/>
        <end position="791"/>
    </location>
</feature>
<keyword evidence="2 9" id="KW-0328">Glycosyltransferase</keyword>
<dbReference type="PANTHER" id="PTHR45641">
    <property type="entry name" value="TETRATRICOPEPTIDE REPEAT PROTEIN (AFU_ORTHOLOGUE AFUA_6G03870)"/>
    <property type="match status" value="1"/>
</dbReference>
<dbReference type="InterPro" id="IPR019734">
    <property type="entry name" value="TPR_rpt"/>
</dbReference>
<feature type="repeat" description="TPR" evidence="8">
    <location>
        <begin position="548"/>
        <end position="581"/>
    </location>
</feature>
<sequence>MHYHIVWLDLNSNHSNEDNQNTIKQLRQIIDSVNVFTEWNECDNFITNLDIENKVFMVVSNDFDEKLVDYIQNSSQIISVYVLSCNHSHWHNRCKKVRGVFIQFEKIFDSLINEMRRYQDSLHGIINVSLVDSEADNLNRLEPSFMYAQLFKEIFLKIKDIDKTKEMEGLLVFLREKKFNNKSQLKLINDFEKQYDSNNAIHYYTKEYFIYSTLNEALRTQNIDIILKFGFFIRDLLLQITKLHLENANMVPSTVYRGQGVSTSDFDKLKNKKGALLCFNNFLSASTDEIVARSFAESNSDAPDTIGILCKIEIDRSISCSSYAYLTNASHHSDEEEVLFSMNTVFRVGNLENIGNKLWKITLALSSDIDKQLKHVTDSFRQEMGQGNGQYQLGHLMLILDRFDIAEQIYSKLDIFPATADWKDLALLFNQLGLVYDGKNEYSKALEFFKKTAEIEELFVPSNHPDLATTYSNIAATYHSLADYVMARSFYEKALLILPPDHPKVPPVYNNISLLDKSMGEYHTARLTCQKALEIAESIFAPNHPNLATIHENLATIYQILCEYPEALSHYREALRINKRTLPSDHRSLLITYNNMISVYTEMGSYSETIKLYESTLKIPLKRLVDRYPSLAIAYSNVGFAYLETGEISKALSYCFKALYLQWKHNRVNNLDMATTYSNIGHIFLEQENFAYARSFHEEVRIIQEACLDHGHPKLATTYNDLGLVYQGLQNYKNALFYLQKALAIRQQYFRSDHPSLASVFNNIGMCFANTEQYEDAMIWYKKALVIRELSPVSNYRNLVTNYNNIGCVYYEQRYYCKALKFFEKTLKIEEKFLGAEHPDLANTHYNLSLVLNALQQQEKAFYHFMQIVHIAGHKPEIDEYFENIYQSQNYKN</sequence>
<comment type="catalytic activity">
    <reaction evidence="7 9">
        <text>L-arginyl-[protein] + NAD(+) = N(omega)-(ADP-D-ribosyl)-L-arginyl-[protein] + nicotinamide + H(+)</text>
        <dbReference type="Rhea" id="RHEA:19149"/>
        <dbReference type="Rhea" id="RHEA-COMP:10532"/>
        <dbReference type="Rhea" id="RHEA-COMP:15087"/>
        <dbReference type="ChEBI" id="CHEBI:15378"/>
        <dbReference type="ChEBI" id="CHEBI:17154"/>
        <dbReference type="ChEBI" id="CHEBI:29965"/>
        <dbReference type="ChEBI" id="CHEBI:57540"/>
        <dbReference type="ChEBI" id="CHEBI:142554"/>
        <dbReference type="EC" id="2.4.2.31"/>
    </reaction>
</comment>
<dbReference type="Gene3D" id="1.25.40.10">
    <property type="entry name" value="Tetratricopeptide repeat domain"/>
    <property type="match status" value="3"/>
</dbReference>
<keyword evidence="5" id="KW-0677">Repeat</keyword>
<protein>
    <recommendedName>
        <fullName evidence="9">NAD(P)(+)--arginine ADP-ribosyltransferase</fullName>
        <ecNumber evidence="9">2.4.2.31</ecNumber>
    </recommendedName>
    <alternativeName>
        <fullName evidence="9">Mono(ADP-ribosyl)transferase</fullName>
    </alternativeName>
</protein>
<keyword evidence="12" id="KW-1185">Reference proteome</keyword>
<evidence type="ECO:0000256" key="9">
    <source>
        <dbReference type="RuleBase" id="RU361228"/>
    </source>
</evidence>
<dbReference type="Proteomes" id="UP000663852">
    <property type="component" value="Unassembled WGS sequence"/>
</dbReference>
<evidence type="ECO:0000256" key="6">
    <source>
        <dbReference type="ARBA" id="ARBA00022803"/>
    </source>
</evidence>
<dbReference type="Gene3D" id="3.90.176.10">
    <property type="entry name" value="Toxin ADP-ribosyltransferase, Chain A, domain 1"/>
    <property type="match status" value="1"/>
</dbReference>
<comment type="caution">
    <text evidence="10">The sequence shown here is derived from an EMBL/GenBank/DDBJ whole genome shotgun (WGS) entry which is preliminary data.</text>
</comment>
<keyword evidence="9" id="KW-0520">NAD</keyword>
<feature type="repeat" description="TPR" evidence="8">
    <location>
        <begin position="632"/>
        <end position="665"/>
    </location>
</feature>
<dbReference type="PROSITE" id="PS51996">
    <property type="entry name" value="TR_MART"/>
    <property type="match status" value="1"/>
</dbReference>
<dbReference type="EMBL" id="CAJNOR010006523">
    <property type="protein sequence ID" value="CAF1597405.1"/>
    <property type="molecule type" value="Genomic_DNA"/>
</dbReference>
<evidence type="ECO:0000313" key="11">
    <source>
        <dbReference type="EMBL" id="CAF1597405.1"/>
    </source>
</evidence>
<dbReference type="Pfam" id="PF13181">
    <property type="entry name" value="TPR_8"/>
    <property type="match status" value="1"/>
</dbReference>
<reference evidence="10" key="1">
    <citation type="submission" date="2021-02" db="EMBL/GenBank/DDBJ databases">
        <authorList>
            <person name="Nowell W R."/>
        </authorList>
    </citation>
    <scope>NUCLEOTIDE SEQUENCE</scope>
</reference>
<evidence type="ECO:0000313" key="13">
    <source>
        <dbReference type="Proteomes" id="UP000663852"/>
    </source>
</evidence>
<dbReference type="SUPFAM" id="SSF81901">
    <property type="entry name" value="HCP-like"/>
    <property type="match status" value="1"/>
</dbReference>
<dbReference type="Pfam" id="PF01129">
    <property type="entry name" value="ART"/>
    <property type="match status" value="1"/>
</dbReference>
<dbReference type="SUPFAM" id="SSF48452">
    <property type="entry name" value="TPR-like"/>
    <property type="match status" value="1"/>
</dbReference>
<evidence type="ECO:0000256" key="3">
    <source>
        <dbReference type="ARBA" id="ARBA00022679"/>
    </source>
</evidence>
<feature type="repeat" description="TPR" evidence="8">
    <location>
        <begin position="426"/>
        <end position="459"/>
    </location>
</feature>
<gene>
    <name evidence="10" type="ORF">EDS130_LOCUS15932</name>
    <name evidence="11" type="ORF">XAT740_LOCUS47276</name>
</gene>
<dbReference type="SUPFAM" id="SSF56399">
    <property type="entry name" value="ADP-ribosylation"/>
    <property type="match status" value="1"/>
</dbReference>
<dbReference type="OrthoDB" id="1658288at2759"/>
<feature type="repeat" description="TPR" evidence="8">
    <location>
        <begin position="468"/>
        <end position="501"/>
    </location>
</feature>
<proteinExistence type="inferred from homology"/>
<evidence type="ECO:0000313" key="10">
    <source>
        <dbReference type="EMBL" id="CAF1021722.1"/>
    </source>
</evidence>